<dbReference type="Proteomes" id="UP001237595">
    <property type="component" value="Unassembled WGS sequence"/>
</dbReference>
<dbReference type="Gene3D" id="1.10.3300.10">
    <property type="entry name" value="Jann2411-like domain"/>
    <property type="match status" value="1"/>
</dbReference>
<dbReference type="InterPro" id="IPR023286">
    <property type="entry name" value="ABATE_dom_sf"/>
</dbReference>
<dbReference type="RefSeq" id="WP_281454791.1">
    <property type="nucleotide sequence ID" value="NZ_JASAOF010000003.1"/>
</dbReference>
<feature type="compositionally biased region" description="Acidic residues" evidence="1">
    <location>
        <begin position="65"/>
        <end position="80"/>
    </location>
</feature>
<proteinExistence type="predicted"/>
<organism evidence="3 4">
    <name type="scientific">Saccharopolyspora ipomoeae</name>
    <dbReference type="NCBI Taxonomy" id="3042027"/>
    <lineage>
        <taxon>Bacteria</taxon>
        <taxon>Bacillati</taxon>
        <taxon>Actinomycetota</taxon>
        <taxon>Actinomycetes</taxon>
        <taxon>Pseudonocardiales</taxon>
        <taxon>Pseudonocardiaceae</taxon>
        <taxon>Saccharopolyspora</taxon>
    </lineage>
</organism>
<keyword evidence="4" id="KW-1185">Reference proteome</keyword>
<feature type="domain" description="Zinc finger CGNR" evidence="2">
    <location>
        <begin position="148"/>
        <end position="190"/>
    </location>
</feature>
<gene>
    <name evidence="3" type="ORF">QFW96_07350</name>
</gene>
<comment type="caution">
    <text evidence="3">The sequence shown here is derived from an EMBL/GenBank/DDBJ whole genome shotgun (WGS) entry which is preliminary data.</text>
</comment>
<dbReference type="Pfam" id="PF11706">
    <property type="entry name" value="zf-CGNR"/>
    <property type="match status" value="1"/>
</dbReference>
<accession>A0ABT6PK94</accession>
<dbReference type="InterPro" id="IPR021005">
    <property type="entry name" value="Znf_CGNR"/>
</dbReference>
<evidence type="ECO:0000259" key="2">
    <source>
        <dbReference type="Pfam" id="PF11706"/>
    </source>
</evidence>
<dbReference type="PANTHER" id="PTHR35525">
    <property type="entry name" value="BLL6575 PROTEIN"/>
    <property type="match status" value="1"/>
</dbReference>
<evidence type="ECO:0000313" key="4">
    <source>
        <dbReference type="Proteomes" id="UP001237595"/>
    </source>
</evidence>
<dbReference type="EMBL" id="JASAOF010000003">
    <property type="protein sequence ID" value="MDI2028420.1"/>
    <property type="molecule type" value="Genomic_DNA"/>
</dbReference>
<evidence type="ECO:0000256" key="1">
    <source>
        <dbReference type="SAM" id="MobiDB-lite"/>
    </source>
</evidence>
<feature type="region of interest" description="Disordered" evidence="1">
    <location>
        <begin position="61"/>
        <end position="84"/>
    </location>
</feature>
<reference evidence="3 4" key="1">
    <citation type="submission" date="2023-04" db="EMBL/GenBank/DDBJ databases">
        <title>Draft genome sequence of Saccharopolyspora sp. TS4A08 isolated from sweet potato rhizospheric soil.</title>
        <authorList>
            <person name="Suksaard P."/>
            <person name="Duangmal K."/>
        </authorList>
    </citation>
    <scope>NUCLEOTIDE SEQUENCE [LARGE SCALE GENOMIC DNA]</scope>
    <source>
        <strain evidence="3 4">TS4A08</strain>
    </source>
</reference>
<evidence type="ECO:0000313" key="3">
    <source>
        <dbReference type="EMBL" id="MDI2028420.1"/>
    </source>
</evidence>
<name>A0ABT6PK94_9PSEU</name>
<sequence length="192" mass="20922">MDSADYTEVALRLANADLTDVESVRAALHEEPWWADRVRDSDLPLLREVAEGLRRALSAMVDAPDSADTDPESPDPDGPDPDNAVRAEVNALLAAHPPRPRLSGHGGRDGTPNWHVHVAGPDAPAVDEVVAAAAWGLAQGIVHHGTRRWGRCQAEDCRTYFLDTSTNQAKRFCSPRCANRVHVAAFRARKRA</sequence>
<dbReference type="SUPFAM" id="SSF160904">
    <property type="entry name" value="Jann2411-like"/>
    <property type="match status" value="1"/>
</dbReference>
<dbReference type="InterPro" id="IPR010852">
    <property type="entry name" value="ABATE"/>
</dbReference>
<dbReference type="PANTHER" id="PTHR35525:SF3">
    <property type="entry name" value="BLL6575 PROTEIN"/>
    <property type="match status" value="1"/>
</dbReference>
<dbReference type="Pfam" id="PF07336">
    <property type="entry name" value="ABATE"/>
    <property type="match status" value="1"/>
</dbReference>
<protein>
    <submittedName>
        <fullName evidence="3">CGNR zinc finger domain-containing protein</fullName>
    </submittedName>
</protein>